<dbReference type="AlphaFoldDB" id="A0A6J7NPD2"/>
<name>A0A6J7NPD2_9ZZZZ</name>
<evidence type="ECO:0000313" key="1">
    <source>
        <dbReference type="EMBL" id="CAB4372405.1"/>
    </source>
</evidence>
<evidence type="ECO:0000313" key="2">
    <source>
        <dbReference type="EMBL" id="CAB4994937.1"/>
    </source>
</evidence>
<accession>A0A6J7NPD2</accession>
<reference evidence="2" key="1">
    <citation type="submission" date="2020-05" db="EMBL/GenBank/DDBJ databases">
        <authorList>
            <person name="Chiriac C."/>
            <person name="Salcher M."/>
            <person name="Ghai R."/>
            <person name="Kavagutti S V."/>
        </authorList>
    </citation>
    <scope>NUCLEOTIDE SEQUENCE</scope>
</reference>
<gene>
    <name evidence="2" type="ORF">UFOPK3927_01522</name>
    <name evidence="1" type="ORF">UFOPK4201_01460</name>
</gene>
<sequence length="100" mass="11067">MFRGFGPHDAGCGERFNVERVHTSKDLEIVIDCRRPIGIAGVFEMLLTADAIHDIGHGLVDPAVYGRCRDLTLMQQCLQGHLVSQREDQRHVGAIAANDK</sequence>
<organism evidence="2">
    <name type="scientific">freshwater metagenome</name>
    <dbReference type="NCBI Taxonomy" id="449393"/>
    <lineage>
        <taxon>unclassified sequences</taxon>
        <taxon>metagenomes</taxon>
        <taxon>ecological metagenomes</taxon>
    </lineage>
</organism>
<dbReference type="EMBL" id="CAEUNJ010000070">
    <property type="protein sequence ID" value="CAB4372405.1"/>
    <property type="molecule type" value="Genomic_DNA"/>
</dbReference>
<proteinExistence type="predicted"/>
<dbReference type="EMBL" id="CAFBOK010000209">
    <property type="protein sequence ID" value="CAB4994937.1"/>
    <property type="molecule type" value="Genomic_DNA"/>
</dbReference>
<protein>
    <submittedName>
        <fullName evidence="2">Unannotated protein</fullName>
    </submittedName>
</protein>